<gene>
    <name evidence="1" type="ORF">K8V47_01140</name>
</gene>
<dbReference type="InterPro" id="IPR014998">
    <property type="entry name" value="DUF1848"/>
</dbReference>
<name>A0A4Q0U6S8_9BACT</name>
<dbReference type="Pfam" id="PF08902">
    <property type="entry name" value="DUF1848"/>
    <property type="match status" value="1"/>
</dbReference>
<evidence type="ECO:0000313" key="1">
    <source>
        <dbReference type="EMBL" id="HJE38357.1"/>
    </source>
</evidence>
<reference evidence="1" key="1">
    <citation type="journal article" date="2021" name="PeerJ">
        <title>Extensive microbial diversity within the chicken gut microbiome revealed by metagenomics and culture.</title>
        <authorList>
            <person name="Gilroy R."/>
            <person name="Ravi A."/>
            <person name="Getino M."/>
            <person name="Pursley I."/>
            <person name="Horton D.L."/>
            <person name="Alikhan N.F."/>
            <person name="Baker D."/>
            <person name="Gharbi K."/>
            <person name="Hall N."/>
            <person name="Watson M."/>
            <person name="Adriaenssens E.M."/>
            <person name="Foster-Nyarko E."/>
            <person name="Jarju S."/>
            <person name="Secka A."/>
            <person name="Antonio M."/>
            <person name="Oren A."/>
            <person name="Chaudhuri R.R."/>
            <person name="La Ragione R."/>
            <person name="Hildebrand F."/>
            <person name="Pallen M.J."/>
        </authorList>
    </citation>
    <scope>NUCLEOTIDE SEQUENCE</scope>
    <source>
        <strain evidence="1">4100</strain>
    </source>
</reference>
<evidence type="ECO:0000313" key="2">
    <source>
        <dbReference type="Proteomes" id="UP000711407"/>
    </source>
</evidence>
<dbReference type="AlphaFoldDB" id="A0A4Q0U6S8"/>
<comment type="caution">
    <text evidence="1">The sequence shown here is derived from an EMBL/GenBank/DDBJ whole genome shotgun (WGS) entry which is preliminary data.</text>
</comment>
<reference evidence="1" key="2">
    <citation type="submission" date="2021-09" db="EMBL/GenBank/DDBJ databases">
        <authorList>
            <person name="Gilroy R."/>
        </authorList>
    </citation>
    <scope>NUCLEOTIDE SEQUENCE</scope>
    <source>
        <strain evidence="1">4100</strain>
    </source>
</reference>
<proteinExistence type="predicted"/>
<dbReference type="Proteomes" id="UP000711407">
    <property type="component" value="Unassembled WGS sequence"/>
</dbReference>
<organism evidence="1 2">
    <name type="scientific">Candidatus Amulumruptor caecigallinarius</name>
    <dbReference type="NCBI Taxonomy" id="2109911"/>
    <lineage>
        <taxon>Bacteria</taxon>
        <taxon>Pseudomonadati</taxon>
        <taxon>Bacteroidota</taxon>
        <taxon>Bacteroidia</taxon>
        <taxon>Bacteroidales</taxon>
        <taxon>Muribaculaceae</taxon>
        <taxon>Candidatus Amulumruptor</taxon>
    </lineage>
</organism>
<accession>A0A4Q0U6S8</accession>
<sequence length="34" mass="3757">MLVKTIILSKDIGRYDSCPHGCLYCYATSVSTSM</sequence>
<dbReference type="EMBL" id="DYXT01000009">
    <property type="protein sequence ID" value="HJE38357.1"/>
    <property type="molecule type" value="Genomic_DNA"/>
</dbReference>
<protein>
    <submittedName>
        <fullName evidence="1">DUF1848 domain-containing protein</fullName>
    </submittedName>
</protein>